<feature type="region of interest" description="Disordered" evidence="1">
    <location>
        <begin position="39"/>
        <end position="60"/>
    </location>
</feature>
<protein>
    <submittedName>
        <fullName evidence="2">Uncharacterized protein</fullName>
    </submittedName>
</protein>
<reference evidence="2" key="1">
    <citation type="submission" date="2018-10" db="EMBL/GenBank/DDBJ databases">
        <title>Hidden diversity of soil giant viruses.</title>
        <authorList>
            <person name="Schulz F."/>
            <person name="Alteio L."/>
            <person name="Goudeau D."/>
            <person name="Ryan E.M."/>
            <person name="Malmstrom R.R."/>
            <person name="Blanchard J."/>
            <person name="Woyke T."/>
        </authorList>
    </citation>
    <scope>NUCLEOTIDE SEQUENCE</scope>
    <source>
        <strain evidence="2">EDV1</strain>
    </source>
</reference>
<organism evidence="2">
    <name type="scientific">Edafosvirus sp</name>
    <dbReference type="NCBI Taxonomy" id="2487765"/>
    <lineage>
        <taxon>Viruses</taxon>
        <taxon>Varidnaviria</taxon>
        <taxon>Bamfordvirae</taxon>
        <taxon>Nucleocytoviricota</taxon>
        <taxon>Megaviricetes</taxon>
        <taxon>Imitervirales</taxon>
        <taxon>Mimiviridae</taxon>
        <taxon>Klosneuvirinae</taxon>
    </lineage>
</organism>
<sequence>MSTNYYEIKLPALHKCSDDCSDEFGCMLDDNIDIQEEYDKEDNEDNENENENDAIKTTKTDDEFMDEMRKMFNKFETKVATKIENDEKKYSDIPKRIDHMSFQLYKINDDIWNSFYNGYDKFIEGDTIVIADTKIKIQIDMRSSTIFPLTSEKGFTRKQLLKHIRYAYENTYGSSRLDVIEKIRYYPDTKIVEVNIMH</sequence>
<feature type="compositionally biased region" description="Acidic residues" evidence="1">
    <location>
        <begin position="39"/>
        <end position="52"/>
    </location>
</feature>
<accession>A0A3G4ZW39</accession>
<name>A0A3G4ZW39_9VIRU</name>
<evidence type="ECO:0000256" key="1">
    <source>
        <dbReference type="SAM" id="MobiDB-lite"/>
    </source>
</evidence>
<proteinExistence type="predicted"/>
<gene>
    <name evidence="2" type="ORF">Edafosvirus2_12</name>
</gene>
<dbReference type="EMBL" id="MK072067">
    <property type="protein sequence ID" value="AYV77833.1"/>
    <property type="molecule type" value="Genomic_DNA"/>
</dbReference>
<evidence type="ECO:0000313" key="2">
    <source>
        <dbReference type="EMBL" id="AYV77833.1"/>
    </source>
</evidence>